<dbReference type="InterPro" id="IPR019734">
    <property type="entry name" value="TPR_rpt"/>
</dbReference>
<feature type="chain" id="PRO_5046789863" evidence="3">
    <location>
        <begin position="39"/>
        <end position="521"/>
    </location>
</feature>
<evidence type="ECO:0000256" key="3">
    <source>
        <dbReference type="SAM" id="SignalP"/>
    </source>
</evidence>
<dbReference type="SMART" id="SM00028">
    <property type="entry name" value="TPR"/>
    <property type="match status" value="6"/>
</dbReference>
<dbReference type="Proteomes" id="UP001556653">
    <property type="component" value="Unassembled WGS sequence"/>
</dbReference>
<sequence>MIRFANSKPQRPTAVRCPGARIWPLLMAGLLAACVPMAGDDVPVAERADTRLAVSADPVAGEVESPMHRIMAAELAAVRGRFERASALYAEAADRIRDPEVMARAVQIALRADQPDQAIRLAQRWVELAPGSVEAKQLLGVMQLRAGQMDAAMQTLLDSLPPPGPDRDPAIARLGGLLLDGALPPDVIKVMQAIARAAPRSEAAKLALARLALTRGEPAIALGAVDDALAERPGWVSARLLRADALLALGRPDAAVAIFEDLLEDSAGNHALRRDYARTLLDLGRDGEALVQYRDLVTAGATHPQLLSTTAILAMQAGDDALALEALRRLRRANPGFRARSLLLEGGLLRRADRLGESLAVFNRGLRDYPANTELRYGRAMTRIMDGDIEGGEADLRRILRDDPDDARALNALGYTLVDQTDRIAEGAALIERAYAIEPDDPAIIDSMGWAAYRQGDPARALGYLRRAHKLTDGDAEIAAHLGEVLWVLGRREAARDVWSQAAAADADHSVLRETRERLDP</sequence>
<proteinExistence type="predicted"/>
<dbReference type="SUPFAM" id="SSF48452">
    <property type="entry name" value="TPR-like"/>
    <property type="match status" value="2"/>
</dbReference>
<dbReference type="PANTHER" id="PTHR45586">
    <property type="entry name" value="TPR REPEAT-CONTAINING PROTEIN PA4667"/>
    <property type="match status" value="1"/>
</dbReference>
<protein>
    <submittedName>
        <fullName evidence="4">Tetratricopeptide repeat protein</fullName>
    </submittedName>
</protein>
<dbReference type="RefSeq" id="WP_367965946.1">
    <property type="nucleotide sequence ID" value="NZ_JBAKFJ010000001.1"/>
</dbReference>
<feature type="signal peptide" evidence="3">
    <location>
        <begin position="1"/>
        <end position="38"/>
    </location>
</feature>
<keyword evidence="2" id="KW-0802">TPR repeat</keyword>
<accession>A0ABV3S5S7</accession>
<dbReference type="PROSITE" id="PS51257">
    <property type="entry name" value="PROKAR_LIPOPROTEIN"/>
    <property type="match status" value="1"/>
</dbReference>
<keyword evidence="3" id="KW-0732">Signal</keyword>
<keyword evidence="5" id="KW-1185">Reference proteome</keyword>
<comment type="caution">
    <text evidence="4">The sequence shown here is derived from an EMBL/GenBank/DDBJ whole genome shotgun (WGS) entry which is preliminary data.</text>
</comment>
<gene>
    <name evidence="4" type="ORF">V6X64_00430</name>
</gene>
<reference evidence="4 5" key="1">
    <citation type="submission" date="2024-02" db="EMBL/GenBank/DDBJ databases">
        <title>New especies of Spiribacter isolated from saline water.</title>
        <authorList>
            <person name="Leon M.J."/>
            <person name="De La Haba R."/>
            <person name="Sanchez-Porro C."/>
            <person name="Ventosa A."/>
        </authorList>
    </citation>
    <scope>NUCLEOTIDE SEQUENCE [LARGE SCALE GENOMIC DNA]</scope>
    <source>
        <strain evidence="5">ag22IC4-227</strain>
    </source>
</reference>
<evidence type="ECO:0000313" key="5">
    <source>
        <dbReference type="Proteomes" id="UP001556653"/>
    </source>
</evidence>
<evidence type="ECO:0000313" key="4">
    <source>
        <dbReference type="EMBL" id="MEX0385461.1"/>
    </source>
</evidence>
<keyword evidence="1" id="KW-0677">Repeat</keyword>
<dbReference type="Gene3D" id="1.25.40.10">
    <property type="entry name" value="Tetratricopeptide repeat domain"/>
    <property type="match status" value="2"/>
</dbReference>
<evidence type="ECO:0000256" key="1">
    <source>
        <dbReference type="ARBA" id="ARBA00022737"/>
    </source>
</evidence>
<dbReference type="PANTHER" id="PTHR45586:SF1">
    <property type="entry name" value="LIPOPOLYSACCHARIDE ASSEMBLY PROTEIN B"/>
    <property type="match status" value="1"/>
</dbReference>
<dbReference type="Pfam" id="PF14559">
    <property type="entry name" value="TPR_19"/>
    <property type="match status" value="2"/>
</dbReference>
<dbReference type="Pfam" id="PF13432">
    <property type="entry name" value="TPR_16"/>
    <property type="match status" value="3"/>
</dbReference>
<evidence type="ECO:0000256" key="2">
    <source>
        <dbReference type="ARBA" id="ARBA00022803"/>
    </source>
</evidence>
<name>A0ABV3S5S7_9GAMM</name>
<dbReference type="EMBL" id="JBAKFJ010000001">
    <property type="protein sequence ID" value="MEX0385461.1"/>
    <property type="molecule type" value="Genomic_DNA"/>
</dbReference>
<organism evidence="4 5">
    <name type="scientific">Spiribacter onubensis</name>
    <dbReference type="NCBI Taxonomy" id="3122420"/>
    <lineage>
        <taxon>Bacteria</taxon>
        <taxon>Pseudomonadati</taxon>
        <taxon>Pseudomonadota</taxon>
        <taxon>Gammaproteobacteria</taxon>
        <taxon>Chromatiales</taxon>
        <taxon>Ectothiorhodospiraceae</taxon>
        <taxon>Spiribacter</taxon>
    </lineage>
</organism>
<dbReference type="InterPro" id="IPR011990">
    <property type="entry name" value="TPR-like_helical_dom_sf"/>
</dbReference>
<dbReference type="InterPro" id="IPR051012">
    <property type="entry name" value="CellSynth/LPSAsmb/PSIAsmb"/>
</dbReference>